<feature type="region of interest" description="Disordered" evidence="1">
    <location>
        <begin position="1"/>
        <end position="21"/>
    </location>
</feature>
<dbReference type="InterPro" id="IPR036286">
    <property type="entry name" value="LexA/Signal_pep-like_sf"/>
</dbReference>
<evidence type="ECO:0000256" key="1">
    <source>
        <dbReference type="SAM" id="MobiDB-lite"/>
    </source>
</evidence>
<name>A0A1G9CFL5_ACTMZ</name>
<dbReference type="SUPFAM" id="SSF51306">
    <property type="entry name" value="LexA/Signal peptidase"/>
    <property type="match status" value="1"/>
</dbReference>
<dbReference type="RefSeq" id="WP_092629176.1">
    <property type="nucleotide sequence ID" value="NZ_FNFM01000008.1"/>
</dbReference>
<sequence length="138" mass="14913">MTDGQSGGRRSRGPVIPEGFASPAEDYGVGVDLTAWLMPRPAATYLWRARGSGEVMAEEGIAEGDELLVDRSVPPRRGHLVIAIDDTGDFLLRRLEHDPPAGQVFEPVPPEVAVDVDGTGVWGVVTVVIHHVLRRKGR</sequence>
<dbReference type="Gene3D" id="2.10.109.10">
    <property type="entry name" value="Umud Fragment, subunit A"/>
    <property type="match status" value="1"/>
</dbReference>
<gene>
    <name evidence="3" type="ORF">SAMN04487820_108288</name>
</gene>
<feature type="domain" description="Peptidase S24/S26A/S26B/S26C" evidence="2">
    <location>
        <begin position="36"/>
        <end position="98"/>
    </location>
</feature>
<dbReference type="Proteomes" id="UP000199213">
    <property type="component" value="Unassembled WGS sequence"/>
</dbReference>
<dbReference type="InterPro" id="IPR015927">
    <property type="entry name" value="Peptidase_S24_S26A/B/C"/>
</dbReference>
<evidence type="ECO:0000313" key="4">
    <source>
        <dbReference type="Proteomes" id="UP000199213"/>
    </source>
</evidence>
<dbReference type="Pfam" id="PF00717">
    <property type="entry name" value="Peptidase_S24"/>
    <property type="match status" value="1"/>
</dbReference>
<reference evidence="4" key="1">
    <citation type="submission" date="2016-10" db="EMBL/GenBank/DDBJ databases">
        <authorList>
            <person name="Varghese N."/>
            <person name="Submissions S."/>
        </authorList>
    </citation>
    <scope>NUCLEOTIDE SEQUENCE [LARGE SCALE GENOMIC DNA]</scope>
    <source>
        <strain evidence="4">DSM 45460</strain>
    </source>
</reference>
<dbReference type="OrthoDB" id="9787787at2"/>
<dbReference type="CDD" id="cd06529">
    <property type="entry name" value="S24_LexA-like"/>
    <property type="match status" value="1"/>
</dbReference>
<evidence type="ECO:0000313" key="3">
    <source>
        <dbReference type="EMBL" id="SDK50376.1"/>
    </source>
</evidence>
<dbReference type="InterPro" id="IPR039418">
    <property type="entry name" value="LexA-like"/>
</dbReference>
<keyword evidence="4" id="KW-1185">Reference proteome</keyword>
<dbReference type="EMBL" id="FNFM01000008">
    <property type="protein sequence ID" value="SDK50376.1"/>
    <property type="molecule type" value="Genomic_DNA"/>
</dbReference>
<organism evidence="3 4">
    <name type="scientific">Actinopolyspora mzabensis</name>
    <dbReference type="NCBI Taxonomy" id="995066"/>
    <lineage>
        <taxon>Bacteria</taxon>
        <taxon>Bacillati</taxon>
        <taxon>Actinomycetota</taxon>
        <taxon>Actinomycetes</taxon>
        <taxon>Actinopolysporales</taxon>
        <taxon>Actinopolysporaceae</taxon>
        <taxon>Actinopolyspora</taxon>
    </lineage>
</organism>
<accession>A0A1G9CFL5</accession>
<evidence type="ECO:0000259" key="2">
    <source>
        <dbReference type="Pfam" id="PF00717"/>
    </source>
</evidence>
<proteinExistence type="predicted"/>
<dbReference type="AlphaFoldDB" id="A0A1G9CFL5"/>
<protein>
    <submittedName>
        <fullName evidence="3">SOS response UmuD protein. Serine peptidase. MEROPS family S24</fullName>
    </submittedName>
</protein>